<keyword evidence="1" id="KW-0456">Lyase</keyword>
<dbReference type="EMBL" id="CABN01000047">
    <property type="protein sequence ID" value="CBH99745.1"/>
    <property type="molecule type" value="Genomic_DNA"/>
</dbReference>
<evidence type="ECO:0000313" key="1">
    <source>
        <dbReference type="EMBL" id="CBH99745.1"/>
    </source>
</evidence>
<dbReference type="Gene3D" id="3.30.450.410">
    <property type="match status" value="1"/>
</dbReference>
<proteinExistence type="predicted"/>
<name>E6PXT6_9ZZZZ</name>
<comment type="caution">
    <text evidence="1">The sequence shown here is derived from an EMBL/GenBank/DDBJ whole genome shotgun (WGS) entry which is preliminary data.</text>
</comment>
<dbReference type="SUPFAM" id="SSF160387">
    <property type="entry name" value="NosL/MerB-like"/>
    <property type="match status" value="1"/>
</dbReference>
<organism evidence="1">
    <name type="scientific">mine drainage metagenome</name>
    <dbReference type="NCBI Taxonomy" id="410659"/>
    <lineage>
        <taxon>unclassified sequences</taxon>
        <taxon>metagenomes</taxon>
        <taxon>ecological metagenomes</taxon>
    </lineage>
</organism>
<dbReference type="Pfam" id="PF03243">
    <property type="entry name" value="MerB"/>
    <property type="match status" value="1"/>
</dbReference>
<dbReference type="EC" id="4.99.1.2" evidence="1"/>
<accession>E6PXT6</accession>
<protein>
    <submittedName>
        <fullName evidence="1">Alkylmercury lyase (Organomercurial lyase)</fullName>
        <ecNumber evidence="1">4.99.1.2</ecNumber>
    </submittedName>
</protein>
<reference evidence="1" key="1">
    <citation type="submission" date="2009-10" db="EMBL/GenBank/DDBJ databases">
        <title>Diversity of trophic interactions inside an arsenic-rich microbial ecosystem.</title>
        <authorList>
            <person name="Bertin P.N."/>
            <person name="Heinrich-Salmeron A."/>
            <person name="Pelletier E."/>
            <person name="Goulhen-Chollet F."/>
            <person name="Arsene-Ploetze F."/>
            <person name="Gallien S."/>
            <person name="Calteau A."/>
            <person name="Vallenet D."/>
            <person name="Casiot C."/>
            <person name="Chane-Woon-Ming B."/>
            <person name="Giloteaux L."/>
            <person name="Barakat M."/>
            <person name="Bonnefoy V."/>
            <person name="Bruneel O."/>
            <person name="Chandler M."/>
            <person name="Cleiss J."/>
            <person name="Duran R."/>
            <person name="Elbaz-Poulichet F."/>
            <person name="Fonknechten N."/>
            <person name="Lauga B."/>
            <person name="Mornico D."/>
            <person name="Ortet P."/>
            <person name="Schaeffer C."/>
            <person name="Siguier P."/>
            <person name="Alexander Thil Smith A."/>
            <person name="Van Dorsselaer A."/>
            <person name="Weissenbach J."/>
            <person name="Medigue C."/>
            <person name="Le Paslier D."/>
        </authorList>
    </citation>
    <scope>NUCLEOTIDE SEQUENCE</scope>
</reference>
<dbReference type="InterPro" id="IPR036390">
    <property type="entry name" value="WH_DNA-bd_sf"/>
</dbReference>
<dbReference type="GO" id="GO:0018836">
    <property type="term" value="F:alkylmercury lyase activity"/>
    <property type="evidence" value="ECO:0007669"/>
    <property type="project" value="UniProtKB-EC"/>
</dbReference>
<dbReference type="InterPro" id="IPR053717">
    <property type="entry name" value="MerB_lyase_sf"/>
</dbReference>
<sequence length="220" mass="24297">MFTKDKLDLDTVTASIVNALPKLDLFEQRLSIELYRLLALGQPVPRVLLAARLGVEVETIKAYLEHWPGVFLDSQQQIVGYWGLSLPAAYDSPHKMTVDGQTLPAWCAWDTLFLPQLLAKKAAVESHSPSSGAAIHLTVTPERIERMSPADAQISLLLPDAVAVQKDILGSFCCFVHFFPTPETGESWAAQHNGIFLLSIEEGFAVARKKNIAQYGDILR</sequence>
<gene>
    <name evidence="1" type="primary">merB</name>
    <name evidence="1" type="ORF">CARN3_0692</name>
</gene>
<dbReference type="SUPFAM" id="SSF46785">
    <property type="entry name" value="Winged helix' DNA-binding domain"/>
    <property type="match status" value="1"/>
</dbReference>
<dbReference type="PRINTS" id="PR01699">
    <property type="entry name" value="ORGNOHGLYASE"/>
</dbReference>
<dbReference type="InterPro" id="IPR004927">
    <property type="entry name" value="MerB"/>
</dbReference>
<dbReference type="AlphaFoldDB" id="E6PXT6"/>